<keyword evidence="2" id="KW-0808">Transferase</keyword>
<dbReference type="AlphaFoldDB" id="A0A1G8P019"/>
<keyword evidence="3" id="KW-1185">Reference proteome</keyword>
<dbReference type="Gene3D" id="3.40.50.20">
    <property type="match status" value="1"/>
</dbReference>
<dbReference type="PANTHER" id="PTHR43300">
    <property type="entry name" value="ACETYLTRANSFERASE"/>
    <property type="match status" value="1"/>
</dbReference>
<evidence type="ECO:0000259" key="1">
    <source>
        <dbReference type="Pfam" id="PF17836"/>
    </source>
</evidence>
<dbReference type="GO" id="GO:0016740">
    <property type="term" value="F:transferase activity"/>
    <property type="evidence" value="ECO:0007669"/>
    <property type="project" value="UniProtKB-KW"/>
</dbReference>
<dbReference type="Proteomes" id="UP000182130">
    <property type="component" value="Unassembled WGS sequence"/>
</dbReference>
<reference evidence="3" key="1">
    <citation type="submission" date="2016-10" db="EMBL/GenBank/DDBJ databases">
        <authorList>
            <person name="Varghese N."/>
            <person name="Submissions S."/>
        </authorList>
    </citation>
    <scope>NUCLEOTIDE SEQUENCE [LARGE SCALE GENOMIC DNA]</scope>
    <source>
        <strain evidence="3">CGMCC 1.10783</strain>
    </source>
</reference>
<proteinExistence type="predicted"/>
<sequence length="226" mass="22344">MRSWLILGASGHARSLASVIRGRGDRIAAVGDRALSAGSTAPEAFRNPDGTLPAVFDDDARALDFALGESLSVTIAVGANAVRARIAAALAADQRFTGLTDALVAGSATVDATAVLGPLAQVCEHAHIGPLATVGQAVIVNTGAIVEHDCQVGPAAHLAPGSVLLGAASVGEGVFVGSGARVLPGIGVGDHAILGAGAVAARHLDGMATYVGVPARRLNPTKGPAH</sequence>
<evidence type="ECO:0000313" key="2">
    <source>
        <dbReference type="EMBL" id="SDI85588.1"/>
    </source>
</evidence>
<accession>A0A1G8P019</accession>
<dbReference type="RefSeq" id="WP_074588149.1">
    <property type="nucleotide sequence ID" value="NZ_FNEI01000005.1"/>
</dbReference>
<name>A0A1G8P019_9MICC</name>
<dbReference type="Pfam" id="PF17836">
    <property type="entry name" value="PglD_N"/>
    <property type="match status" value="1"/>
</dbReference>
<dbReference type="PANTHER" id="PTHR43300:SF7">
    <property type="entry name" value="UDP-N-ACETYLBACILLOSAMINE N-ACETYLTRANSFERASE"/>
    <property type="match status" value="1"/>
</dbReference>
<dbReference type="InterPro" id="IPR041561">
    <property type="entry name" value="PglD_N"/>
</dbReference>
<dbReference type="OrthoDB" id="9815592at2"/>
<organism evidence="2 3">
    <name type="scientific">Arthrobacter cupressi</name>
    <dbReference type="NCBI Taxonomy" id="1045773"/>
    <lineage>
        <taxon>Bacteria</taxon>
        <taxon>Bacillati</taxon>
        <taxon>Actinomycetota</taxon>
        <taxon>Actinomycetes</taxon>
        <taxon>Micrococcales</taxon>
        <taxon>Micrococcaceae</taxon>
        <taxon>Arthrobacter</taxon>
    </lineage>
</organism>
<evidence type="ECO:0000313" key="3">
    <source>
        <dbReference type="Proteomes" id="UP000182130"/>
    </source>
</evidence>
<dbReference type="SUPFAM" id="SSF51161">
    <property type="entry name" value="Trimeric LpxA-like enzymes"/>
    <property type="match status" value="1"/>
</dbReference>
<dbReference type="InterPro" id="IPR050179">
    <property type="entry name" value="Trans_hexapeptide_repeat"/>
</dbReference>
<dbReference type="STRING" id="1045773.SAMN05216555_10510"/>
<dbReference type="InterPro" id="IPR011004">
    <property type="entry name" value="Trimer_LpxA-like_sf"/>
</dbReference>
<dbReference type="EMBL" id="FNEI01000005">
    <property type="protein sequence ID" value="SDI85588.1"/>
    <property type="molecule type" value="Genomic_DNA"/>
</dbReference>
<dbReference type="Gene3D" id="2.160.10.10">
    <property type="entry name" value="Hexapeptide repeat proteins"/>
    <property type="match status" value="1"/>
</dbReference>
<protein>
    <submittedName>
        <fullName evidence="2">UDP-perosamine 4-acetyltransferase/acetyltransferase EpsM</fullName>
    </submittedName>
</protein>
<gene>
    <name evidence="2" type="ORF">SAMN05216555_10510</name>
</gene>
<feature type="domain" description="PglD N-terminal" evidence="1">
    <location>
        <begin position="5"/>
        <end position="88"/>
    </location>
</feature>